<feature type="compositionally biased region" description="Basic and acidic residues" evidence="1">
    <location>
        <begin position="120"/>
        <end position="132"/>
    </location>
</feature>
<gene>
    <name evidence="2" type="ORF">GUJ93_ZPchr0008g14024</name>
</gene>
<comment type="caution">
    <text evidence="2">The sequence shown here is derived from an EMBL/GenBank/DDBJ whole genome shotgun (WGS) entry which is preliminary data.</text>
</comment>
<reference evidence="2" key="1">
    <citation type="journal article" date="2021" name="bioRxiv">
        <title>Whole Genome Assembly and Annotation of Northern Wild Rice, Zizania palustris L., Supports a Whole Genome Duplication in the Zizania Genus.</title>
        <authorList>
            <person name="Haas M."/>
            <person name="Kono T."/>
            <person name="Macchietto M."/>
            <person name="Millas R."/>
            <person name="McGilp L."/>
            <person name="Shao M."/>
            <person name="Duquette J."/>
            <person name="Hirsch C.N."/>
            <person name="Kimball J."/>
        </authorList>
    </citation>
    <scope>NUCLEOTIDE SEQUENCE</scope>
    <source>
        <tissue evidence="2">Fresh leaf tissue</tissue>
    </source>
</reference>
<organism evidence="2 3">
    <name type="scientific">Zizania palustris</name>
    <name type="common">Northern wild rice</name>
    <dbReference type="NCBI Taxonomy" id="103762"/>
    <lineage>
        <taxon>Eukaryota</taxon>
        <taxon>Viridiplantae</taxon>
        <taxon>Streptophyta</taxon>
        <taxon>Embryophyta</taxon>
        <taxon>Tracheophyta</taxon>
        <taxon>Spermatophyta</taxon>
        <taxon>Magnoliopsida</taxon>
        <taxon>Liliopsida</taxon>
        <taxon>Poales</taxon>
        <taxon>Poaceae</taxon>
        <taxon>BOP clade</taxon>
        <taxon>Oryzoideae</taxon>
        <taxon>Oryzeae</taxon>
        <taxon>Zizaniinae</taxon>
        <taxon>Zizania</taxon>
    </lineage>
</organism>
<feature type="region of interest" description="Disordered" evidence="1">
    <location>
        <begin position="83"/>
        <end position="142"/>
    </location>
</feature>
<dbReference type="AlphaFoldDB" id="A0A8J5VGP7"/>
<evidence type="ECO:0000313" key="2">
    <source>
        <dbReference type="EMBL" id="KAG8046938.1"/>
    </source>
</evidence>
<reference evidence="2" key="2">
    <citation type="submission" date="2021-02" db="EMBL/GenBank/DDBJ databases">
        <authorList>
            <person name="Kimball J.A."/>
            <person name="Haas M.W."/>
            <person name="Macchietto M."/>
            <person name="Kono T."/>
            <person name="Duquette J."/>
            <person name="Shao M."/>
        </authorList>
    </citation>
    <scope>NUCLEOTIDE SEQUENCE</scope>
    <source>
        <tissue evidence="2">Fresh leaf tissue</tissue>
    </source>
</reference>
<sequence length="162" mass="18818">MGPHKLDNWDGRVIDNGDHKDGKGIKATRTDFQMESKSDDSDFTTRRMRPQRSEHNKPFNEQKLEVAYFKGKIMRKEVVDNQGREIGGPSLKKVERSRQPNIRLRRQKNLVEEHEDEALEENRDKDFDPRDDAADEDFGAPVCDIVETQYADRANEESAGYH</sequence>
<dbReference type="EMBL" id="JAAALK010000290">
    <property type="protein sequence ID" value="KAG8046938.1"/>
    <property type="molecule type" value="Genomic_DNA"/>
</dbReference>
<proteinExistence type="predicted"/>
<feature type="region of interest" description="Disordered" evidence="1">
    <location>
        <begin position="1"/>
        <end position="61"/>
    </location>
</feature>
<protein>
    <submittedName>
        <fullName evidence="2">Uncharacterized protein</fullName>
    </submittedName>
</protein>
<evidence type="ECO:0000256" key="1">
    <source>
        <dbReference type="SAM" id="MobiDB-lite"/>
    </source>
</evidence>
<dbReference type="Proteomes" id="UP000729402">
    <property type="component" value="Unassembled WGS sequence"/>
</dbReference>
<accession>A0A8J5VGP7</accession>
<evidence type="ECO:0000313" key="3">
    <source>
        <dbReference type="Proteomes" id="UP000729402"/>
    </source>
</evidence>
<keyword evidence="3" id="KW-1185">Reference proteome</keyword>
<name>A0A8J5VGP7_ZIZPA</name>